<reference evidence="2 3" key="1">
    <citation type="submission" date="2017-12" db="EMBL/GenBank/DDBJ databases">
        <title>Hemimetabolous genomes reveal molecular basis of termite eusociality.</title>
        <authorList>
            <person name="Harrison M.C."/>
            <person name="Jongepier E."/>
            <person name="Robertson H.M."/>
            <person name="Arning N."/>
            <person name="Bitard-Feildel T."/>
            <person name="Chao H."/>
            <person name="Childers C.P."/>
            <person name="Dinh H."/>
            <person name="Doddapaneni H."/>
            <person name="Dugan S."/>
            <person name="Gowin J."/>
            <person name="Greiner C."/>
            <person name="Han Y."/>
            <person name="Hu H."/>
            <person name="Hughes D.S.T."/>
            <person name="Huylmans A.-K."/>
            <person name="Kemena C."/>
            <person name="Kremer L.P.M."/>
            <person name="Lee S.L."/>
            <person name="Lopez-Ezquerra A."/>
            <person name="Mallet L."/>
            <person name="Monroy-Kuhn J.M."/>
            <person name="Moser A."/>
            <person name="Murali S.C."/>
            <person name="Muzny D.M."/>
            <person name="Otani S."/>
            <person name="Piulachs M.-D."/>
            <person name="Poelchau M."/>
            <person name="Qu J."/>
            <person name="Schaub F."/>
            <person name="Wada-Katsumata A."/>
            <person name="Worley K.C."/>
            <person name="Xie Q."/>
            <person name="Ylla G."/>
            <person name="Poulsen M."/>
            <person name="Gibbs R.A."/>
            <person name="Schal C."/>
            <person name="Richards S."/>
            <person name="Belles X."/>
            <person name="Korb J."/>
            <person name="Bornberg-Bauer E."/>
        </authorList>
    </citation>
    <scope>NUCLEOTIDE SEQUENCE [LARGE SCALE GENOMIC DNA]</scope>
    <source>
        <tissue evidence="2">Whole body</tissue>
    </source>
</reference>
<comment type="caution">
    <text evidence="2">The sequence shown here is derived from an EMBL/GenBank/DDBJ whole genome shotgun (WGS) entry which is preliminary data.</text>
</comment>
<protein>
    <submittedName>
        <fullName evidence="2">Uncharacterized protein</fullName>
    </submittedName>
</protein>
<evidence type="ECO:0000256" key="1">
    <source>
        <dbReference type="SAM" id="MobiDB-lite"/>
    </source>
</evidence>
<evidence type="ECO:0000313" key="2">
    <source>
        <dbReference type="EMBL" id="PNF24281.1"/>
    </source>
</evidence>
<feature type="compositionally biased region" description="Basic and acidic residues" evidence="1">
    <location>
        <begin position="181"/>
        <end position="191"/>
    </location>
</feature>
<dbReference type="EMBL" id="NEVH01017454">
    <property type="protein sequence ID" value="PNF24281.1"/>
    <property type="molecule type" value="Genomic_DNA"/>
</dbReference>
<keyword evidence="3" id="KW-1185">Reference proteome</keyword>
<dbReference type="STRING" id="105785.A0A2J7Q6T4"/>
<gene>
    <name evidence="2" type="ORF">B7P43_G13602</name>
</gene>
<dbReference type="AlphaFoldDB" id="A0A2J7Q6T4"/>
<feature type="region of interest" description="Disordered" evidence="1">
    <location>
        <begin position="174"/>
        <end position="200"/>
    </location>
</feature>
<accession>A0A2J7Q6T4</accession>
<proteinExistence type="predicted"/>
<dbReference type="InParanoid" id="A0A2J7Q6T4"/>
<name>A0A2J7Q6T4_9NEOP</name>
<sequence>MQQLQPQHKAMLLTNRDTHLKSGLIQTADLRKFKQPSPPIIIADIKQPFGFTSENGDQKTINELKENIPKTSSGLHTEPNFNFAAPPHSSVHHKQKSTVIKKEVSTSGSQSLGEGLQNNQQQQNKNSINSISGENIQQNGVRIGDQNYVWRDVSPGLEISSNAPQLVAGSQHNLAAARQPRTHDDIKKEQESTTSEHSNVRGQTDVVTNYVTGTNLKVGKVSNFDHANALGHSANFGYTDALVSLPVQLQTSGAQAKGHEAGLEEQGTQYKNTGRKIPNSLTDSGKSAENIGTVFLGNNGSPGAVGPAVNNLANQHSQHHHSQTNSLLPQANFAVDPKGHKVLLKPNKGLIQAIPGSLILGNKFHAGYDSRNIGTQNKILSTQGMVNTIGHGVPLQVFYLPVSGPHIDQLGNHPIQIATVDQVQQSTPAFDGLHVGQGINTATMPYIGVMNRGLYGYSGFGGLPILQGNFLGIQGMHGAAGGATLHHVGSILLGSNHLSLPSDVPAPDNNPTQEAYKPAFQSGLQAIGQRHHNAVQTYGNQHTPLTAGQEALSFQNAVPYQHQQVNKQQTLAPQVSVHPNGLGLRLLQQHPVPHKNIKFGGYQSLPFGGHQYLQQQSGLPAHDHVAGIPNRGYRTFSFSPRIHQPMNQQHTFKFKPLLATPDTHVSSHKHQAVVTRNARVSKPTALPMPERPWGDKSAEGRLKWYLGSKPPKTTGPFSSNSHYAIGMKPRNAGPGLIRK</sequence>
<feature type="region of interest" description="Disordered" evidence="1">
    <location>
        <begin position="707"/>
        <end position="739"/>
    </location>
</feature>
<evidence type="ECO:0000313" key="3">
    <source>
        <dbReference type="Proteomes" id="UP000235965"/>
    </source>
</evidence>
<feature type="region of interest" description="Disordered" evidence="1">
    <location>
        <begin position="86"/>
        <end position="125"/>
    </location>
</feature>
<organism evidence="2 3">
    <name type="scientific">Cryptotermes secundus</name>
    <dbReference type="NCBI Taxonomy" id="105785"/>
    <lineage>
        <taxon>Eukaryota</taxon>
        <taxon>Metazoa</taxon>
        <taxon>Ecdysozoa</taxon>
        <taxon>Arthropoda</taxon>
        <taxon>Hexapoda</taxon>
        <taxon>Insecta</taxon>
        <taxon>Pterygota</taxon>
        <taxon>Neoptera</taxon>
        <taxon>Polyneoptera</taxon>
        <taxon>Dictyoptera</taxon>
        <taxon>Blattodea</taxon>
        <taxon>Blattoidea</taxon>
        <taxon>Termitoidae</taxon>
        <taxon>Kalotermitidae</taxon>
        <taxon>Cryptotermitinae</taxon>
        <taxon>Cryptotermes</taxon>
    </lineage>
</organism>
<dbReference type="Proteomes" id="UP000235965">
    <property type="component" value="Unassembled WGS sequence"/>
</dbReference>